<feature type="domain" description="EGF-like" evidence="7">
    <location>
        <begin position="422"/>
        <end position="458"/>
    </location>
</feature>
<dbReference type="InterPro" id="IPR000152">
    <property type="entry name" value="EGF-type_Asp/Asn_hydroxyl_site"/>
</dbReference>
<dbReference type="SMART" id="SM00179">
    <property type="entry name" value="EGF_CA"/>
    <property type="match status" value="11"/>
</dbReference>
<evidence type="ECO:0000256" key="5">
    <source>
        <dbReference type="PROSITE-ProRule" id="PRU00076"/>
    </source>
</evidence>
<name>A0ABN8PDE1_9CNID</name>
<dbReference type="InterPro" id="IPR000742">
    <property type="entry name" value="EGF"/>
</dbReference>
<dbReference type="EMBL" id="CALNXK010000066">
    <property type="protein sequence ID" value="CAH3141412.1"/>
    <property type="molecule type" value="Genomic_DNA"/>
</dbReference>
<dbReference type="PANTHER" id="PTHR45836">
    <property type="entry name" value="SLIT HOMOLOG"/>
    <property type="match status" value="1"/>
</dbReference>
<dbReference type="Pfam" id="PF07645">
    <property type="entry name" value="EGF_CA"/>
    <property type="match status" value="5"/>
</dbReference>
<reference evidence="8 9" key="1">
    <citation type="submission" date="2022-05" db="EMBL/GenBank/DDBJ databases">
        <authorList>
            <consortium name="Genoscope - CEA"/>
            <person name="William W."/>
        </authorList>
    </citation>
    <scope>NUCLEOTIDE SEQUENCE [LARGE SCALE GENOMIC DNA]</scope>
</reference>
<dbReference type="InterPro" id="IPR051355">
    <property type="entry name" value="Notch/Slit_guidance"/>
</dbReference>
<feature type="domain" description="EGF-like" evidence="7">
    <location>
        <begin position="498"/>
        <end position="534"/>
    </location>
</feature>
<dbReference type="PRINTS" id="PR01983">
    <property type="entry name" value="NOTCH"/>
</dbReference>
<dbReference type="Pfam" id="PF00008">
    <property type="entry name" value="EGF"/>
    <property type="match status" value="6"/>
</dbReference>
<keyword evidence="1 5" id="KW-0245">EGF-like domain</keyword>
<feature type="disulfide bond" evidence="5">
    <location>
        <begin position="410"/>
        <end position="419"/>
    </location>
</feature>
<dbReference type="CDD" id="cd00054">
    <property type="entry name" value="EGF_CA"/>
    <property type="match status" value="11"/>
</dbReference>
<gene>
    <name evidence="8" type="ORF">PLOB_00041664</name>
</gene>
<feature type="domain" description="EGF-like" evidence="7">
    <location>
        <begin position="307"/>
        <end position="343"/>
    </location>
</feature>
<dbReference type="InterPro" id="IPR018097">
    <property type="entry name" value="EGF_Ca-bd_CS"/>
</dbReference>
<evidence type="ECO:0000256" key="1">
    <source>
        <dbReference type="ARBA" id="ARBA00022536"/>
    </source>
</evidence>
<feature type="domain" description="EGF-like" evidence="7">
    <location>
        <begin position="345"/>
        <end position="381"/>
    </location>
</feature>
<dbReference type="Gene3D" id="2.10.25.10">
    <property type="entry name" value="Laminin"/>
    <property type="match status" value="11"/>
</dbReference>
<keyword evidence="4 5" id="KW-1015">Disulfide bond</keyword>
<dbReference type="PRINTS" id="PR00010">
    <property type="entry name" value="EGFBLOOD"/>
</dbReference>
<comment type="caution">
    <text evidence="8">The sequence shown here is derived from an EMBL/GenBank/DDBJ whole genome shotgun (WGS) entry which is preliminary data.</text>
</comment>
<evidence type="ECO:0000256" key="2">
    <source>
        <dbReference type="ARBA" id="ARBA00022729"/>
    </source>
</evidence>
<dbReference type="PROSITE" id="PS01187">
    <property type="entry name" value="EGF_CA"/>
    <property type="match status" value="4"/>
</dbReference>
<feature type="domain" description="EGF-like" evidence="7">
    <location>
        <begin position="536"/>
        <end position="572"/>
    </location>
</feature>
<feature type="disulfide bond" evidence="5">
    <location>
        <begin position="486"/>
        <end position="495"/>
    </location>
</feature>
<proteinExistence type="predicted"/>
<comment type="caution">
    <text evidence="5">Lacks conserved residue(s) required for the propagation of feature annotation.</text>
</comment>
<dbReference type="Proteomes" id="UP001159405">
    <property type="component" value="Unassembled WGS sequence"/>
</dbReference>
<accession>A0ABN8PDE1</accession>
<feature type="disulfide bond" evidence="5">
    <location>
        <begin position="295"/>
        <end position="304"/>
    </location>
</feature>
<feature type="disulfide bond" evidence="5">
    <location>
        <begin position="680"/>
        <end position="689"/>
    </location>
</feature>
<dbReference type="SUPFAM" id="SSF57196">
    <property type="entry name" value="EGF/Laminin"/>
    <property type="match status" value="3"/>
</dbReference>
<dbReference type="InterPro" id="IPR009030">
    <property type="entry name" value="Growth_fac_rcpt_cys_sf"/>
</dbReference>
<feature type="domain" description="EGF-like" evidence="7">
    <location>
        <begin position="692"/>
        <end position="728"/>
    </location>
</feature>
<evidence type="ECO:0000256" key="3">
    <source>
        <dbReference type="ARBA" id="ARBA00022737"/>
    </source>
</evidence>
<evidence type="ECO:0000256" key="6">
    <source>
        <dbReference type="SAM" id="SignalP"/>
    </source>
</evidence>
<feature type="disulfide bond" evidence="5">
    <location>
        <begin position="333"/>
        <end position="342"/>
    </location>
</feature>
<feature type="chain" id="PRO_5046533925" description="EGF-like domain-containing protein" evidence="6">
    <location>
        <begin position="17"/>
        <end position="1084"/>
    </location>
</feature>
<feature type="domain" description="EGF-like" evidence="7">
    <location>
        <begin position="460"/>
        <end position="496"/>
    </location>
</feature>
<feature type="disulfide bond" evidence="5">
    <location>
        <begin position="562"/>
        <end position="571"/>
    </location>
</feature>
<dbReference type="InterPro" id="IPR001881">
    <property type="entry name" value="EGF-like_Ca-bd_dom"/>
</dbReference>
<evidence type="ECO:0000313" key="9">
    <source>
        <dbReference type="Proteomes" id="UP001159405"/>
    </source>
</evidence>
<dbReference type="PROSITE" id="PS01186">
    <property type="entry name" value="EGF_2"/>
    <property type="match status" value="9"/>
</dbReference>
<evidence type="ECO:0000313" key="8">
    <source>
        <dbReference type="EMBL" id="CAH3141412.1"/>
    </source>
</evidence>
<feature type="domain" description="EGF-like" evidence="7">
    <location>
        <begin position="654"/>
        <end position="690"/>
    </location>
</feature>
<feature type="signal peptide" evidence="6">
    <location>
        <begin position="1"/>
        <end position="16"/>
    </location>
</feature>
<feature type="domain" description="EGF-like" evidence="7">
    <location>
        <begin position="268"/>
        <end position="305"/>
    </location>
</feature>
<evidence type="ECO:0000259" key="7">
    <source>
        <dbReference type="PROSITE" id="PS50026"/>
    </source>
</evidence>
<feature type="disulfide bond" evidence="5">
    <location>
        <begin position="718"/>
        <end position="727"/>
    </location>
</feature>
<dbReference type="SMART" id="SM00181">
    <property type="entry name" value="EGF"/>
    <property type="match status" value="11"/>
</dbReference>
<feature type="disulfide bond" evidence="5">
    <location>
        <begin position="642"/>
        <end position="651"/>
    </location>
</feature>
<feature type="disulfide bond" evidence="5">
    <location>
        <begin position="371"/>
        <end position="380"/>
    </location>
</feature>
<keyword evidence="9" id="KW-1185">Reference proteome</keyword>
<dbReference type="PROSITE" id="PS00010">
    <property type="entry name" value="ASX_HYDROXYL"/>
    <property type="match status" value="11"/>
</dbReference>
<dbReference type="InterPro" id="IPR049883">
    <property type="entry name" value="NOTCH1_EGF-like"/>
</dbReference>
<feature type="domain" description="EGF-like" evidence="7">
    <location>
        <begin position="616"/>
        <end position="652"/>
    </location>
</feature>
<feature type="disulfide bond" evidence="5">
    <location>
        <begin position="524"/>
        <end position="533"/>
    </location>
</feature>
<evidence type="ECO:0000256" key="4">
    <source>
        <dbReference type="ARBA" id="ARBA00023157"/>
    </source>
</evidence>
<organism evidence="8 9">
    <name type="scientific">Porites lobata</name>
    <dbReference type="NCBI Taxonomy" id="104759"/>
    <lineage>
        <taxon>Eukaryota</taxon>
        <taxon>Metazoa</taxon>
        <taxon>Cnidaria</taxon>
        <taxon>Anthozoa</taxon>
        <taxon>Hexacorallia</taxon>
        <taxon>Scleractinia</taxon>
        <taxon>Fungiina</taxon>
        <taxon>Poritidae</taxon>
        <taxon>Porites</taxon>
    </lineage>
</organism>
<feature type="domain" description="EGF-like" evidence="7">
    <location>
        <begin position="383"/>
        <end position="420"/>
    </location>
</feature>
<dbReference type="PANTHER" id="PTHR45836:SF13">
    <property type="entry name" value="PROTEIN CRUMBS"/>
    <property type="match status" value="1"/>
</dbReference>
<feature type="disulfide bond" evidence="5">
    <location>
        <begin position="448"/>
        <end position="457"/>
    </location>
</feature>
<sequence length="1084" mass="118998">MLLFAVLALWINHAASEEIRAGEHMELYTKNFNELPGAEIELRGAFKFCKPIYCPTCIRVMYLKFGESSTCLAKKIPVKLWNCWRYKFSAKMKVPMKDGIYKITAYSLLEYKCGTIPDNAKGVVLGSIQVGNPLYWIEGRNTFTAPQGGTISVKGCYKYCKQNIYCPRCIRQVYFHAKGGASVCAAHINAGYDLLCKPICVKKDIKVSKMPGKYSIRVYELLEYKCRANDYEGGVRVGTVEVTGNQKQFGINILIKYSKAFSHLLPTDINECAKGNPCKNGGTCVNTIGSYKCTCRKEFSGKNCETDVDECATNPCKNGGSCKNSFGGYSCTCASGWLGKNCDTDVNECTKKPCKNGGKCTNTNGGYTCACAEGWKGTICDQDINECADNTALCNSGKCVNLLGTYKCNCPSGFKGKNCEIDIDECLNMPCKNGATCNNKPGSYSCSCSAGWTGKDCDEDINECDKSPCKNGGTCTNKYGKYVCTCPSGWTGKDCETDVDECLTSPCKNGATCVNNDGGYQCQCGAGWTGDQCDKDVDECNSSPCQNGGSCENTDGAYTCKCDAGYGGKHCEQEGNEEVSHSEMCYTNILTAVLFGGQPGSVQSEAHVDKMQIDKMLDQCKQNPCQNGGTCDNKDGGYSCSCLPQWSGKNCDEDVNECELFPCQNGGTCRNTGGGYVCECMPGWEGKDCEHDIDECASHYCQNGATCVNDMAGYRCICPAGFEGFYCSEGKLEIFSILSLSLQSMPTPAIRGDYEPVGCFHDSAVEPRPLPKLLGNFRSELDWKNVKSVVDKCAELAKEKGYKFFAIQYYGECWSGPNAGSTYARDGKAKNCFKGVDKNTMFLFALTAVWIFSVASEEIRSGEYLTLQKKTFYEAPGTRVALHGYFKFCNPKSCASCFRVMYVKIGNHITCLGRRYLRYIENCKEYSFTADAIVPKNDGKYKIMWYSPFQYVCGTIPKGERGVKVGTIHVGNPLLWIVGKNSFTAAPGDIIWVNGCYRYCKTEKLFCPTCVRQVYFSAGAGVSECAASYIADQDFVCEEKCVKRSLKVPEKPGKYSIRESSQPGLQVVENLATPLMMDKVLDRS</sequence>
<dbReference type="PROSITE" id="PS50026">
    <property type="entry name" value="EGF_3"/>
    <property type="match status" value="11"/>
</dbReference>
<protein>
    <recommendedName>
        <fullName evidence="7">EGF-like domain-containing protein</fullName>
    </recommendedName>
</protein>
<keyword evidence="2 6" id="KW-0732">Signal</keyword>
<keyword evidence="3" id="KW-0677">Repeat</keyword>
<dbReference type="SUPFAM" id="SSF57184">
    <property type="entry name" value="Growth factor receptor domain"/>
    <property type="match status" value="3"/>
</dbReference>
<dbReference type="PROSITE" id="PS00022">
    <property type="entry name" value="EGF_1"/>
    <property type="match status" value="11"/>
</dbReference>